<evidence type="ECO:0000313" key="1">
    <source>
        <dbReference type="EMBL" id="KAL3865282.1"/>
    </source>
</evidence>
<name>A0ABD3VXT8_SINWO</name>
<dbReference type="EMBL" id="JBJQND010000010">
    <property type="protein sequence ID" value="KAL3865282.1"/>
    <property type="molecule type" value="Genomic_DNA"/>
</dbReference>
<keyword evidence="2" id="KW-1185">Reference proteome</keyword>
<proteinExistence type="predicted"/>
<protein>
    <submittedName>
        <fullName evidence="1">Uncharacterized protein</fullName>
    </submittedName>
</protein>
<feature type="non-terminal residue" evidence="1">
    <location>
        <position position="50"/>
    </location>
</feature>
<gene>
    <name evidence="1" type="ORF">ACJMK2_006895</name>
</gene>
<dbReference type="AlphaFoldDB" id="A0ABD3VXT8"/>
<sequence>KETDISFKHSLVQLHNGKTCVEVDKYLDHIGVWDKKFGLLATHDHAMLFT</sequence>
<evidence type="ECO:0000313" key="2">
    <source>
        <dbReference type="Proteomes" id="UP001634394"/>
    </source>
</evidence>
<dbReference type="Proteomes" id="UP001634394">
    <property type="component" value="Unassembled WGS sequence"/>
</dbReference>
<reference evidence="1 2" key="1">
    <citation type="submission" date="2024-11" db="EMBL/GenBank/DDBJ databases">
        <title>Chromosome-level genome assembly of the freshwater bivalve Anodonta woodiana.</title>
        <authorList>
            <person name="Chen X."/>
        </authorList>
    </citation>
    <scope>NUCLEOTIDE SEQUENCE [LARGE SCALE GENOMIC DNA]</scope>
    <source>
        <strain evidence="1">MN2024</strain>
        <tissue evidence="1">Gills</tissue>
    </source>
</reference>
<comment type="caution">
    <text evidence="1">The sequence shown here is derived from an EMBL/GenBank/DDBJ whole genome shotgun (WGS) entry which is preliminary data.</text>
</comment>
<accession>A0ABD3VXT8</accession>
<feature type="non-terminal residue" evidence="1">
    <location>
        <position position="1"/>
    </location>
</feature>
<organism evidence="1 2">
    <name type="scientific">Sinanodonta woodiana</name>
    <name type="common">Chinese pond mussel</name>
    <name type="synonym">Anodonta woodiana</name>
    <dbReference type="NCBI Taxonomy" id="1069815"/>
    <lineage>
        <taxon>Eukaryota</taxon>
        <taxon>Metazoa</taxon>
        <taxon>Spiralia</taxon>
        <taxon>Lophotrochozoa</taxon>
        <taxon>Mollusca</taxon>
        <taxon>Bivalvia</taxon>
        <taxon>Autobranchia</taxon>
        <taxon>Heteroconchia</taxon>
        <taxon>Palaeoheterodonta</taxon>
        <taxon>Unionida</taxon>
        <taxon>Unionoidea</taxon>
        <taxon>Unionidae</taxon>
        <taxon>Unioninae</taxon>
        <taxon>Sinanodonta</taxon>
    </lineage>
</organism>